<dbReference type="PANTHER" id="PTHR32089:SF112">
    <property type="entry name" value="LYSOZYME-LIKE PROTEIN-RELATED"/>
    <property type="match status" value="1"/>
</dbReference>
<sequence length="544" mass="57914">MAAWFIGAPHLFGTGGVAALVIDLFGVLLFAGLLTGMQSSASAPIDAMTSMVKDIIRDGDLTRRASEGAAPAGQLGTAINQFVLSMQGLFGKAMVDAGRLAEVSQQLRQGADAIVQGSQKQHAGADRAATSLALMGEHVQGTVDDARQAAEIAEQAATLSVEGRQAVSAAVAEIDRIADNATSSVEVVGRLHGRVREITAMVAEIHEIADQTNLLALNAAIEAARAGEQGRGFAVVADEVRKLAERTTRATREIGNVTSLIEGETRLAIVTIESGSKQARGGAERAREAGASLQAINDGARQTLERVESIVSAMNARVAEAHALASDVSDIVGSAQSNQMLAERTQEHCSQLAQQAENMQQIAKVFQLGAAGEAASRTHTAMPGVVAAAAAAISGVLERAVDSGRIRVEDLFDDQYVPIDGTQPQKYRTRFDTLTDEIFPPIQEPVLDQHPECVFAGAVDLRGYFPTHNLRFSLPLTGDVKLDTARNRTKRIFDDPVGRRCGAHELAYLVQTYRRDTGEVLHDISAPIYVKGRHWGGFRIGFRA</sequence>
<dbReference type="Gene3D" id="1.10.287.950">
    <property type="entry name" value="Methyl-accepting chemotaxis protein"/>
    <property type="match status" value="1"/>
</dbReference>
<dbReference type="SMART" id="SM00283">
    <property type="entry name" value="MA"/>
    <property type="match status" value="1"/>
</dbReference>
<feature type="domain" description="Methyl-accepting transducer" evidence="5">
    <location>
        <begin position="96"/>
        <end position="332"/>
    </location>
</feature>
<dbReference type="RefSeq" id="WP_327601321.1">
    <property type="nucleotide sequence ID" value="NZ_JAYXHS010000005.1"/>
</dbReference>
<keyword evidence="4" id="KW-0472">Membrane</keyword>
<comment type="similarity">
    <text evidence="2">Belongs to the methyl-accepting chemotaxis (MCP) protein family.</text>
</comment>
<evidence type="ECO:0000256" key="2">
    <source>
        <dbReference type="ARBA" id="ARBA00029447"/>
    </source>
</evidence>
<dbReference type="SUPFAM" id="SSF58104">
    <property type="entry name" value="Methyl-accepting chemotaxis protein (MCP) signaling domain"/>
    <property type="match status" value="1"/>
</dbReference>
<keyword evidence="4" id="KW-0812">Transmembrane</keyword>
<protein>
    <submittedName>
        <fullName evidence="7">Methyl-accepting chemotaxis protein</fullName>
    </submittedName>
</protein>
<evidence type="ECO:0000256" key="3">
    <source>
        <dbReference type="PROSITE-ProRule" id="PRU00284"/>
    </source>
</evidence>
<evidence type="ECO:0000313" key="7">
    <source>
        <dbReference type="EMBL" id="MEC5388350.1"/>
    </source>
</evidence>
<evidence type="ECO:0000259" key="6">
    <source>
        <dbReference type="PROSITE" id="PS50885"/>
    </source>
</evidence>
<dbReference type="EMBL" id="JAYXHS010000005">
    <property type="protein sequence ID" value="MEC5388350.1"/>
    <property type="molecule type" value="Genomic_DNA"/>
</dbReference>
<evidence type="ECO:0000259" key="5">
    <source>
        <dbReference type="PROSITE" id="PS50111"/>
    </source>
</evidence>
<feature type="domain" description="HAMP" evidence="6">
    <location>
        <begin position="39"/>
        <end position="91"/>
    </location>
</feature>
<name>A0ABU6KBL2_9RHOO</name>
<dbReference type="PROSITE" id="PS50111">
    <property type="entry name" value="CHEMOTAXIS_TRANSDUC_2"/>
    <property type="match status" value="1"/>
</dbReference>
<dbReference type="InterPro" id="IPR004089">
    <property type="entry name" value="MCPsignal_dom"/>
</dbReference>
<accession>A0ABU6KBL2</accession>
<comment type="caution">
    <text evidence="7">The sequence shown here is derived from an EMBL/GenBank/DDBJ whole genome shotgun (WGS) entry which is preliminary data.</text>
</comment>
<dbReference type="PROSITE" id="PS50885">
    <property type="entry name" value="HAMP"/>
    <property type="match status" value="1"/>
</dbReference>
<dbReference type="PANTHER" id="PTHR32089">
    <property type="entry name" value="METHYL-ACCEPTING CHEMOTAXIS PROTEIN MCPB"/>
    <property type="match status" value="1"/>
</dbReference>
<reference evidence="7 8" key="1">
    <citation type="submission" date="2024-01" db="EMBL/GenBank/DDBJ databases">
        <title>Uliginosibacterium soil sp. nov.</title>
        <authorList>
            <person name="Lv Y."/>
        </authorList>
    </citation>
    <scope>NUCLEOTIDE SEQUENCE [LARGE SCALE GENOMIC DNA]</scope>
    <source>
        <strain evidence="7 8">H3</strain>
    </source>
</reference>
<dbReference type="Pfam" id="PF00015">
    <property type="entry name" value="MCPsignal"/>
    <property type="match status" value="1"/>
</dbReference>
<gene>
    <name evidence="7" type="ORF">VVD49_21635</name>
</gene>
<keyword evidence="8" id="KW-1185">Reference proteome</keyword>
<proteinExistence type="inferred from homology"/>
<keyword evidence="1 3" id="KW-0807">Transducer</keyword>
<evidence type="ECO:0000313" key="8">
    <source>
        <dbReference type="Proteomes" id="UP001331561"/>
    </source>
</evidence>
<evidence type="ECO:0000256" key="4">
    <source>
        <dbReference type="SAM" id="Phobius"/>
    </source>
</evidence>
<dbReference type="Proteomes" id="UP001331561">
    <property type="component" value="Unassembled WGS sequence"/>
</dbReference>
<feature type="transmembrane region" description="Helical" evidence="4">
    <location>
        <begin position="12"/>
        <end position="34"/>
    </location>
</feature>
<dbReference type="InterPro" id="IPR003660">
    <property type="entry name" value="HAMP_dom"/>
</dbReference>
<keyword evidence="4" id="KW-1133">Transmembrane helix</keyword>
<organism evidence="7 8">
    <name type="scientific">Uliginosibacterium silvisoli</name>
    <dbReference type="NCBI Taxonomy" id="3114758"/>
    <lineage>
        <taxon>Bacteria</taxon>
        <taxon>Pseudomonadati</taxon>
        <taxon>Pseudomonadota</taxon>
        <taxon>Betaproteobacteria</taxon>
        <taxon>Rhodocyclales</taxon>
        <taxon>Zoogloeaceae</taxon>
        <taxon>Uliginosibacterium</taxon>
    </lineage>
</organism>
<evidence type="ECO:0000256" key="1">
    <source>
        <dbReference type="ARBA" id="ARBA00023224"/>
    </source>
</evidence>